<gene>
    <name evidence="1" type="ORF">CFAM422_001814</name>
</gene>
<dbReference type="EMBL" id="QLNT01000002">
    <property type="protein sequence ID" value="KAF3076269.1"/>
    <property type="molecule type" value="Genomic_DNA"/>
</dbReference>
<dbReference type="AlphaFoldDB" id="A0A9P4XPQ2"/>
<name>A0A9P4XPQ2_9HYPO</name>
<dbReference type="Proteomes" id="UP000801864">
    <property type="component" value="Unassembled WGS sequence"/>
</dbReference>
<keyword evidence="2" id="KW-1185">Reference proteome</keyword>
<evidence type="ECO:0000313" key="2">
    <source>
        <dbReference type="Proteomes" id="UP000801864"/>
    </source>
</evidence>
<reference evidence="1 2" key="1">
    <citation type="submission" date="2018-06" db="EMBL/GenBank/DDBJ databases">
        <title>Genome analysis of cellulolytic fungus Trichoderma lentiforme CFAM-422.</title>
        <authorList>
            <person name="Steindorff A.S."/>
            <person name="Formighieri E.F."/>
            <person name="Midorikawa G.E.O."/>
            <person name="Tamietti M.S."/>
            <person name="Ramos E.Z."/>
            <person name="Silva A.S."/>
            <person name="Bon E.P.S."/>
            <person name="Mendes T.D."/>
            <person name="Damaso M.C.T."/>
            <person name="Favaro L.C.L."/>
        </authorList>
    </citation>
    <scope>NUCLEOTIDE SEQUENCE [LARGE SCALE GENOMIC DNA]</scope>
    <source>
        <strain evidence="1 2">CFAM-422</strain>
    </source>
</reference>
<proteinExistence type="predicted"/>
<accession>A0A9P4XPQ2</accession>
<comment type="caution">
    <text evidence="1">The sequence shown here is derived from an EMBL/GenBank/DDBJ whole genome shotgun (WGS) entry which is preliminary data.</text>
</comment>
<evidence type="ECO:0000313" key="1">
    <source>
        <dbReference type="EMBL" id="KAF3076269.1"/>
    </source>
</evidence>
<protein>
    <submittedName>
        <fullName evidence="1">Uncharacterized protein</fullName>
    </submittedName>
</protein>
<organism evidence="1 2">
    <name type="scientific">Trichoderma lentiforme</name>
    <dbReference type="NCBI Taxonomy" id="1567552"/>
    <lineage>
        <taxon>Eukaryota</taxon>
        <taxon>Fungi</taxon>
        <taxon>Dikarya</taxon>
        <taxon>Ascomycota</taxon>
        <taxon>Pezizomycotina</taxon>
        <taxon>Sordariomycetes</taxon>
        <taxon>Hypocreomycetidae</taxon>
        <taxon>Hypocreales</taxon>
        <taxon>Hypocreaceae</taxon>
        <taxon>Trichoderma</taxon>
    </lineage>
</organism>
<sequence length="118" mass="13309">MAPAQEVHRRVRTGDERKPQCRHCEISRRVCEYEALDNSALREDGNGLFQFSADHVWLETPSEITFVHSVDVADADNEEQPLSTATRGHATNQSSINKILDEPVNGNEDCLIPYNTSR</sequence>